<feature type="region of interest" description="Disordered" evidence="1">
    <location>
        <begin position="216"/>
        <end position="237"/>
    </location>
</feature>
<dbReference type="OrthoDB" id="2970175at2759"/>
<proteinExistence type="predicted"/>
<dbReference type="InParanoid" id="A0A409XWZ9"/>
<gene>
    <name evidence="3" type="ORF">CVT26_014867</name>
</gene>
<feature type="domain" description="DUF6699" evidence="2">
    <location>
        <begin position="494"/>
        <end position="609"/>
    </location>
</feature>
<dbReference type="Pfam" id="PF20415">
    <property type="entry name" value="DUF6699"/>
    <property type="match status" value="1"/>
</dbReference>
<protein>
    <recommendedName>
        <fullName evidence="2">DUF6699 domain-containing protein</fullName>
    </recommendedName>
</protein>
<dbReference type="Proteomes" id="UP000284706">
    <property type="component" value="Unassembled WGS sequence"/>
</dbReference>
<comment type="caution">
    <text evidence="3">The sequence shown here is derived from an EMBL/GenBank/DDBJ whole genome shotgun (WGS) entry which is preliminary data.</text>
</comment>
<reference evidence="3 4" key="1">
    <citation type="journal article" date="2018" name="Evol. Lett.">
        <title>Horizontal gene cluster transfer increased hallucinogenic mushroom diversity.</title>
        <authorList>
            <person name="Reynolds H.T."/>
            <person name="Vijayakumar V."/>
            <person name="Gluck-Thaler E."/>
            <person name="Korotkin H.B."/>
            <person name="Matheny P.B."/>
            <person name="Slot J.C."/>
        </authorList>
    </citation>
    <scope>NUCLEOTIDE SEQUENCE [LARGE SCALE GENOMIC DNA]</scope>
    <source>
        <strain evidence="3 4">SRW20</strain>
    </source>
</reference>
<keyword evidence="4" id="KW-1185">Reference proteome</keyword>
<dbReference type="EMBL" id="NHYE01001430">
    <property type="protein sequence ID" value="PPQ95294.1"/>
    <property type="molecule type" value="Genomic_DNA"/>
</dbReference>
<evidence type="ECO:0000259" key="2">
    <source>
        <dbReference type="Pfam" id="PF20415"/>
    </source>
</evidence>
<evidence type="ECO:0000313" key="3">
    <source>
        <dbReference type="EMBL" id="PPQ95294.1"/>
    </source>
</evidence>
<organism evidence="3 4">
    <name type="scientific">Gymnopilus dilepis</name>
    <dbReference type="NCBI Taxonomy" id="231916"/>
    <lineage>
        <taxon>Eukaryota</taxon>
        <taxon>Fungi</taxon>
        <taxon>Dikarya</taxon>
        <taxon>Basidiomycota</taxon>
        <taxon>Agaricomycotina</taxon>
        <taxon>Agaricomycetes</taxon>
        <taxon>Agaricomycetidae</taxon>
        <taxon>Agaricales</taxon>
        <taxon>Agaricineae</taxon>
        <taxon>Hymenogastraceae</taxon>
        <taxon>Gymnopilus</taxon>
    </lineage>
</organism>
<dbReference type="InterPro" id="IPR046522">
    <property type="entry name" value="DUF6699"/>
</dbReference>
<evidence type="ECO:0000313" key="4">
    <source>
        <dbReference type="Proteomes" id="UP000284706"/>
    </source>
</evidence>
<evidence type="ECO:0000256" key="1">
    <source>
        <dbReference type="SAM" id="MobiDB-lite"/>
    </source>
</evidence>
<accession>A0A409XWZ9</accession>
<name>A0A409XWZ9_9AGAR</name>
<dbReference type="AlphaFoldDB" id="A0A409XWZ9"/>
<sequence length="625" mass="71947">MFKWGKRSKKVVSYEPKTPRLASVALPEGQFSPLAMHASYSQTPPINLLLQSVATDGRGSTPTYAPPYYHPPRSRTISTPARHVEAPRPIRPHPSQGGFVPVVDESNWFRFEPPRAPISGPPFLLSLPYTPTFIPSLVPSAQFLEEQVRTNADDPLIQRMRTWHRKPASSHELNVKIPVRGPEYEYPEDRPLKHGGKKKGATVERTMSKAYRDELEEQKRQLARGPSAPPLKKGSSKDVVDFEDWKPVPVDILTIGPKELLRKAKTNPMNGSLSLRRKTIIALLKSALKKSAPTKAVKSALKGGQETAYYSENEASRRKSVITVPSKAWLEEQRERQEKEQREREKLQQEEGQISCFDMRLLHSSYAELRRGWSSHTRSHSMQARPVYVTADPDDIDVAVNRESRAIRTELRSRRTSQQGPGSYLPPYFKDEEYQQDVEALWNFPTNPPKHGRLSWPLVEYEKRKRDSEPLIYFDAGFNPRIPRYAVKAKRGPVYERLTREEEVMRVSTNAGIMSMTIVCQKLPRWPIYIKRSDNIRVIDVFRAIYDTYSQPLTHQELRDLGEAQIERCRAAFLQRCHDSPEFDHIEERKGMLRIDLLRGRRIFKGLVPVPTQPWTYELLFDDGR</sequence>